<evidence type="ECO:0000313" key="7">
    <source>
        <dbReference type="Proteomes" id="UP000095517"/>
    </source>
</evidence>
<evidence type="ECO:0000313" key="5">
    <source>
        <dbReference type="EMBL" id="KAA5229775.1"/>
    </source>
</evidence>
<keyword evidence="1 4" id="KW-0238">DNA-binding</keyword>
<dbReference type="InterPro" id="IPR041607">
    <property type="entry name" value="HU-HIG"/>
</dbReference>
<feature type="domain" description="HU" evidence="3">
    <location>
        <begin position="1"/>
        <end position="125"/>
    </location>
</feature>
<dbReference type="RefSeq" id="WP_007757634.1">
    <property type="nucleotide sequence ID" value="NZ_CABIXA010000009.1"/>
</dbReference>
<keyword evidence="9" id="KW-1185">Reference proteome</keyword>
<feature type="region of interest" description="Disordered" evidence="2">
    <location>
        <begin position="136"/>
        <end position="161"/>
    </location>
</feature>
<dbReference type="InterPro" id="IPR005902">
    <property type="entry name" value="HU_DNA-bd_put"/>
</dbReference>
<dbReference type="NCBIfam" id="TIGR01201">
    <property type="entry name" value="HU_rel"/>
    <property type="match status" value="1"/>
</dbReference>
<sequence>MGLQYAVKERVFNFDETKTKKYVAAPVSDGVIDFSKLCKNVSLICGTHRGQVKLVLDGLLDSLEGYMDEGKTVKLGEFGTLRPTFNAKSGIEAKDVDSSNIIVRKIVFTPGSQLKTMLDKMSISKYVPLDVVATNGGNGGSDSGDGGNSDGNHGEAPDPAA</sequence>
<dbReference type="Gene3D" id="4.10.520.10">
    <property type="entry name" value="IHF-like DNA-binding proteins"/>
    <property type="match status" value="1"/>
</dbReference>
<feature type="compositionally biased region" description="Gly residues" evidence="2">
    <location>
        <begin position="136"/>
        <end position="149"/>
    </location>
</feature>
<dbReference type="Proteomes" id="UP000440198">
    <property type="component" value="Unassembled WGS sequence"/>
</dbReference>
<dbReference type="EMBL" id="CYZH01000009">
    <property type="protein sequence ID" value="CUO42419.1"/>
    <property type="molecule type" value="Genomic_DNA"/>
</dbReference>
<dbReference type="STRING" id="338188.ERS852397_01997"/>
<dbReference type="GO" id="GO:0003677">
    <property type="term" value="F:DNA binding"/>
    <property type="evidence" value="ECO:0007669"/>
    <property type="project" value="UniProtKB-KW"/>
</dbReference>
<evidence type="ECO:0000313" key="8">
    <source>
        <dbReference type="Proteomes" id="UP000421791"/>
    </source>
</evidence>
<reference evidence="4 7" key="1">
    <citation type="submission" date="2015-09" db="EMBL/GenBank/DDBJ databases">
        <authorList>
            <consortium name="Pathogen Informatics"/>
        </authorList>
    </citation>
    <scope>NUCLEOTIDE SEQUENCE [LARGE SCALE GENOMIC DNA]</scope>
    <source>
        <strain evidence="4 7">2789STDY5608840</strain>
    </source>
</reference>
<evidence type="ECO:0000256" key="1">
    <source>
        <dbReference type="ARBA" id="ARBA00023125"/>
    </source>
</evidence>
<protein>
    <submittedName>
        <fullName evidence="4 5">DNA-binding protein</fullName>
    </submittedName>
</protein>
<dbReference type="InterPro" id="IPR010992">
    <property type="entry name" value="IHF-like_DNA-bd_dom_sf"/>
</dbReference>
<dbReference type="EMBL" id="VWAK01000019">
    <property type="protein sequence ID" value="KAA5229775.1"/>
    <property type="molecule type" value="Genomic_DNA"/>
</dbReference>
<dbReference type="EMBL" id="VWAG01000032">
    <property type="protein sequence ID" value="KAA5254766.1"/>
    <property type="molecule type" value="Genomic_DNA"/>
</dbReference>
<evidence type="ECO:0000313" key="9">
    <source>
        <dbReference type="Proteomes" id="UP000440198"/>
    </source>
</evidence>
<dbReference type="GeneID" id="92986824"/>
<dbReference type="SUPFAM" id="SSF47729">
    <property type="entry name" value="IHF-like DNA-binding proteins"/>
    <property type="match status" value="1"/>
</dbReference>
<dbReference type="AlphaFoldDB" id="A0A174F0W7"/>
<name>A0A174F0W7_9BACE</name>
<proteinExistence type="predicted"/>
<evidence type="ECO:0000313" key="6">
    <source>
        <dbReference type="EMBL" id="KAA5254766.1"/>
    </source>
</evidence>
<organism evidence="4 7">
    <name type="scientific">Bacteroides finegoldii</name>
    <dbReference type="NCBI Taxonomy" id="338188"/>
    <lineage>
        <taxon>Bacteria</taxon>
        <taxon>Pseudomonadati</taxon>
        <taxon>Bacteroidota</taxon>
        <taxon>Bacteroidia</taxon>
        <taxon>Bacteroidales</taxon>
        <taxon>Bacteroidaceae</taxon>
        <taxon>Bacteroides</taxon>
    </lineage>
</organism>
<dbReference type="Pfam" id="PF18291">
    <property type="entry name" value="HU-HIG"/>
    <property type="match status" value="1"/>
</dbReference>
<evidence type="ECO:0000313" key="4">
    <source>
        <dbReference type="EMBL" id="CUO42419.1"/>
    </source>
</evidence>
<dbReference type="Proteomes" id="UP000421791">
    <property type="component" value="Unassembled WGS sequence"/>
</dbReference>
<reference evidence="8 9" key="2">
    <citation type="journal article" date="2019" name="Nat. Med.">
        <title>A library of human gut bacterial isolates paired with longitudinal multiomics data enables mechanistic microbiome research.</title>
        <authorList>
            <person name="Poyet M."/>
            <person name="Groussin M."/>
            <person name="Gibbons S.M."/>
            <person name="Avila-Pacheco J."/>
            <person name="Jiang X."/>
            <person name="Kearney S.M."/>
            <person name="Perrotta A.R."/>
            <person name="Berdy B."/>
            <person name="Zhao S."/>
            <person name="Lieberman T.D."/>
            <person name="Swanson P.K."/>
            <person name="Smith M."/>
            <person name="Roesemann S."/>
            <person name="Alexander J.E."/>
            <person name="Rich S.A."/>
            <person name="Livny J."/>
            <person name="Vlamakis H."/>
            <person name="Clish C."/>
            <person name="Bullock K."/>
            <person name="Deik A."/>
            <person name="Scott J."/>
            <person name="Pierce K.A."/>
            <person name="Xavier R.J."/>
            <person name="Alm E.J."/>
        </authorList>
    </citation>
    <scope>NUCLEOTIDE SEQUENCE [LARGE SCALE GENOMIC DNA]</scope>
    <source>
        <strain evidence="6 9">BIOML-A2</strain>
        <strain evidence="5 8">BIOML-A6</strain>
    </source>
</reference>
<feature type="compositionally biased region" description="Basic and acidic residues" evidence="2">
    <location>
        <begin position="152"/>
        <end position="161"/>
    </location>
</feature>
<evidence type="ECO:0000256" key="2">
    <source>
        <dbReference type="SAM" id="MobiDB-lite"/>
    </source>
</evidence>
<accession>A0A174F0W7</accession>
<dbReference type="Proteomes" id="UP000095517">
    <property type="component" value="Unassembled WGS sequence"/>
</dbReference>
<gene>
    <name evidence="4" type="ORF">ERS852397_01997</name>
    <name evidence="6" type="ORF">F2Z09_15210</name>
    <name evidence="5" type="ORF">F2Z22_12405</name>
</gene>
<evidence type="ECO:0000259" key="3">
    <source>
        <dbReference type="Pfam" id="PF18291"/>
    </source>
</evidence>